<name>A0ABQ9IZA8_9CUCU</name>
<feature type="compositionally biased region" description="Polar residues" evidence="1">
    <location>
        <begin position="85"/>
        <end position="94"/>
    </location>
</feature>
<sequence>MSKHINRELGIDSGSDNEQEEVPNEEEQQRESSDNEEFFDASDIINEINYTEKSNVDKDYATVDSIFENIKTNQSLIRENEEVNSDCSGNSSETSFEKFESGSIRSTATSIHPDEIKKPGKSALLKVKRVLLPGHLRENTNTIKQSKGIWGYTD</sequence>
<keyword evidence="3" id="KW-1185">Reference proteome</keyword>
<organism evidence="2 3">
    <name type="scientific">Molorchus minor</name>
    <dbReference type="NCBI Taxonomy" id="1323400"/>
    <lineage>
        <taxon>Eukaryota</taxon>
        <taxon>Metazoa</taxon>
        <taxon>Ecdysozoa</taxon>
        <taxon>Arthropoda</taxon>
        <taxon>Hexapoda</taxon>
        <taxon>Insecta</taxon>
        <taxon>Pterygota</taxon>
        <taxon>Neoptera</taxon>
        <taxon>Endopterygota</taxon>
        <taxon>Coleoptera</taxon>
        <taxon>Polyphaga</taxon>
        <taxon>Cucujiformia</taxon>
        <taxon>Chrysomeloidea</taxon>
        <taxon>Cerambycidae</taxon>
        <taxon>Lamiinae</taxon>
        <taxon>Monochamini</taxon>
        <taxon>Molorchus</taxon>
    </lineage>
</organism>
<evidence type="ECO:0000313" key="2">
    <source>
        <dbReference type="EMBL" id="KAJ8969626.1"/>
    </source>
</evidence>
<feature type="compositionally biased region" description="Basic and acidic residues" evidence="1">
    <location>
        <begin position="1"/>
        <end position="10"/>
    </location>
</feature>
<dbReference type="Proteomes" id="UP001162164">
    <property type="component" value="Unassembled WGS sequence"/>
</dbReference>
<proteinExistence type="predicted"/>
<feature type="compositionally biased region" description="Acidic residues" evidence="1">
    <location>
        <begin position="15"/>
        <end position="26"/>
    </location>
</feature>
<gene>
    <name evidence="2" type="ORF">NQ317_002432</name>
</gene>
<reference evidence="2" key="1">
    <citation type="journal article" date="2023" name="Insect Mol. Biol.">
        <title>Genome sequencing provides insights into the evolution of gene families encoding plant cell wall-degrading enzymes in longhorned beetles.</title>
        <authorList>
            <person name="Shin N.R."/>
            <person name="Okamura Y."/>
            <person name="Kirsch R."/>
            <person name="Pauchet Y."/>
        </authorList>
    </citation>
    <scope>NUCLEOTIDE SEQUENCE</scope>
    <source>
        <strain evidence="2">MMC_N1</strain>
    </source>
</reference>
<protein>
    <submittedName>
        <fullName evidence="2">Uncharacterized protein</fullName>
    </submittedName>
</protein>
<evidence type="ECO:0000256" key="1">
    <source>
        <dbReference type="SAM" id="MobiDB-lite"/>
    </source>
</evidence>
<feature type="region of interest" description="Disordered" evidence="1">
    <location>
        <begin position="1"/>
        <end position="42"/>
    </location>
</feature>
<accession>A0ABQ9IZA8</accession>
<dbReference type="EMBL" id="JAPWTJ010001762">
    <property type="protein sequence ID" value="KAJ8969626.1"/>
    <property type="molecule type" value="Genomic_DNA"/>
</dbReference>
<evidence type="ECO:0000313" key="3">
    <source>
        <dbReference type="Proteomes" id="UP001162164"/>
    </source>
</evidence>
<feature type="region of interest" description="Disordered" evidence="1">
    <location>
        <begin position="82"/>
        <end position="115"/>
    </location>
</feature>
<comment type="caution">
    <text evidence="2">The sequence shown here is derived from an EMBL/GenBank/DDBJ whole genome shotgun (WGS) entry which is preliminary data.</text>
</comment>